<name>U3PAG7_LEIXC</name>
<dbReference type="AlphaFoldDB" id="U3PAG7"/>
<dbReference type="STRING" id="1389489.O159_02110"/>
<keyword evidence="3" id="KW-1185">Reference proteome</keyword>
<evidence type="ECO:0000313" key="3">
    <source>
        <dbReference type="Proteomes" id="UP000016743"/>
    </source>
</evidence>
<dbReference type="Proteomes" id="UP000016743">
    <property type="component" value="Chromosome"/>
</dbReference>
<evidence type="ECO:0000256" key="1">
    <source>
        <dbReference type="SAM" id="MobiDB-lite"/>
    </source>
</evidence>
<protein>
    <submittedName>
        <fullName evidence="2">Uncharacterized protein</fullName>
    </submittedName>
</protein>
<accession>U3PAG7</accession>
<sequence length="188" mass="19818">MHRVSVDDDVRALVFDVRVTDDLYQVVRSAAAAIETRESARQQAGRQAGAEFRGLFAELFERALAEAGREASRLCAALRALGHAADDLAAAAFAEDRRRSEVREWQARQRLREKVYAGMGQPATAVVGFLTDPRPGPGAPAPSHTAAVTIGRADLPRPGTAHGRTGKGLVSASPGGAARLRGGGAVAR</sequence>
<dbReference type="RefSeq" id="WP_021753899.1">
    <property type="nucleotide sequence ID" value="NC_022438.1"/>
</dbReference>
<organism evidence="2 3">
    <name type="scientific">Leifsonia xyli subsp. cynodontis DSM 46306</name>
    <dbReference type="NCBI Taxonomy" id="1389489"/>
    <lineage>
        <taxon>Bacteria</taxon>
        <taxon>Bacillati</taxon>
        <taxon>Actinomycetota</taxon>
        <taxon>Actinomycetes</taxon>
        <taxon>Micrococcales</taxon>
        <taxon>Microbacteriaceae</taxon>
        <taxon>Leifsonia</taxon>
    </lineage>
</organism>
<reference evidence="2 3" key="1">
    <citation type="journal article" date="2013" name="Genome Announc.">
        <title>Complete Genome Sequence of Leifsonia xyli subsp. cynodontis Strain DSM46306, a Gram-Positive Bacterial Pathogen of Grasses.</title>
        <authorList>
            <person name="Monteiro-Vitorello C.B."/>
            <person name="Zerillo M.M."/>
            <person name="Van Sluys M.A."/>
            <person name="Camargo L.E."/>
            <person name="Kitajima J.P."/>
        </authorList>
    </citation>
    <scope>NUCLEOTIDE SEQUENCE [LARGE SCALE GENOMIC DNA]</scope>
    <source>
        <strain evidence="2 3">DSM 46306</strain>
    </source>
</reference>
<feature type="region of interest" description="Disordered" evidence="1">
    <location>
        <begin position="151"/>
        <end position="188"/>
    </location>
</feature>
<dbReference type="PATRIC" id="fig|1389489.3.peg.197"/>
<dbReference type="HOGENOM" id="CLU_1439471_0_0_11"/>
<gene>
    <name evidence="2" type="ORF">O159_02110</name>
</gene>
<dbReference type="EMBL" id="CP006734">
    <property type="protein sequence ID" value="AGW40453.1"/>
    <property type="molecule type" value="Genomic_DNA"/>
</dbReference>
<proteinExistence type="predicted"/>
<dbReference type="KEGG" id="lxy:O159_02110"/>
<evidence type="ECO:0000313" key="2">
    <source>
        <dbReference type="EMBL" id="AGW40453.1"/>
    </source>
</evidence>